<dbReference type="NCBIfam" id="NF010013">
    <property type="entry name" value="PRK13487.1"/>
    <property type="match status" value="1"/>
</dbReference>
<dbReference type="HAMAP" id="MF_01440">
    <property type="entry name" value="CheD"/>
    <property type="match status" value="1"/>
</dbReference>
<comment type="similarity">
    <text evidence="3">Belongs to the CheD family.</text>
</comment>
<keyword evidence="1 3" id="KW-0145">Chemotaxis</keyword>
<comment type="caution">
    <text evidence="4">The sequence shown here is derived from an EMBL/GenBank/DDBJ whole genome shotgun (WGS) entry which is preliminary data.</text>
</comment>
<evidence type="ECO:0000256" key="1">
    <source>
        <dbReference type="ARBA" id="ARBA00022500"/>
    </source>
</evidence>
<dbReference type="SUPFAM" id="SSF64438">
    <property type="entry name" value="CNF1/YfiH-like putative cysteine hydrolases"/>
    <property type="match status" value="1"/>
</dbReference>
<keyword evidence="5" id="KW-1185">Reference proteome</keyword>
<dbReference type="PANTHER" id="PTHR35147">
    <property type="entry name" value="CHEMORECEPTOR GLUTAMINE DEAMIDASE CHED-RELATED"/>
    <property type="match status" value="1"/>
</dbReference>
<gene>
    <name evidence="3" type="primary">cheD</name>
    <name evidence="4" type="ORF">BJN45_04035</name>
</gene>
<dbReference type="OrthoDB" id="9807202at2"/>
<evidence type="ECO:0000256" key="3">
    <source>
        <dbReference type="HAMAP-Rule" id="MF_01440"/>
    </source>
</evidence>
<dbReference type="InterPro" id="IPR005659">
    <property type="entry name" value="Chemorcpt_Glu_NH3ase_CheD"/>
</dbReference>
<dbReference type="PANTHER" id="PTHR35147:SF2">
    <property type="entry name" value="CHEMORECEPTOR GLUTAMINE DEAMIDASE CHED-RELATED"/>
    <property type="match status" value="1"/>
</dbReference>
<evidence type="ECO:0000313" key="5">
    <source>
        <dbReference type="Proteomes" id="UP000187526"/>
    </source>
</evidence>
<dbReference type="Pfam" id="PF03975">
    <property type="entry name" value="CheD"/>
    <property type="match status" value="1"/>
</dbReference>
<protein>
    <recommendedName>
        <fullName evidence="3">Probable chemoreceptor glutamine deamidase CheD</fullName>
        <ecNumber evidence="3">3.5.1.44</ecNumber>
    </recommendedName>
</protein>
<evidence type="ECO:0000313" key="4">
    <source>
        <dbReference type="EMBL" id="OMG56782.1"/>
    </source>
</evidence>
<evidence type="ECO:0000256" key="2">
    <source>
        <dbReference type="ARBA" id="ARBA00022801"/>
    </source>
</evidence>
<dbReference type="InterPro" id="IPR038592">
    <property type="entry name" value="CheD-like_sf"/>
</dbReference>
<dbReference type="GO" id="GO:0006935">
    <property type="term" value="P:chemotaxis"/>
    <property type="evidence" value="ECO:0007669"/>
    <property type="project" value="UniProtKB-UniRule"/>
</dbReference>
<dbReference type="Gene3D" id="3.30.1330.200">
    <property type="match status" value="1"/>
</dbReference>
<accession>A0A1R1IDW2</accession>
<dbReference type="CDD" id="cd16352">
    <property type="entry name" value="CheD"/>
    <property type="match status" value="1"/>
</dbReference>
<sequence length="202" mass="22539">MQHAYDEHLATNRYFDRHFEADAAKILPGEYYVSDQGMLLVTVLGSCVAACIRDVEAGIGGMNHFMLPDDGGRSETVGTSARYGSYAMEVLINHLLKMGARRNRLEAKVFGGGAVMASLASSNVGVRNAEFVLNYLKTEKIPIVAKDLLDSYPRKVYYFPQNGRVLVKKLHRVHNETLFSRERDYKARLSGSSLEGDVELFI</sequence>
<reference evidence="4 5" key="1">
    <citation type="submission" date="2016-10" db="EMBL/GenBank/DDBJ databases">
        <title>Alkaliphiles isolated from bioreactors.</title>
        <authorList>
            <person name="Salah Z."/>
            <person name="Rout S.P."/>
            <person name="Humphreys P.N."/>
        </authorList>
    </citation>
    <scope>NUCLEOTIDE SEQUENCE [LARGE SCALE GENOMIC DNA]</scope>
    <source>
        <strain evidence="4 5">ZS02</strain>
    </source>
</reference>
<proteinExistence type="inferred from homology"/>
<dbReference type="RefSeq" id="WP_076092265.1">
    <property type="nucleotide sequence ID" value="NZ_MTHD01000001.1"/>
</dbReference>
<keyword evidence="2 3" id="KW-0378">Hydrolase</keyword>
<organism evidence="4 5">
    <name type="scientific">Azonexus hydrophilus</name>
    <dbReference type="NCBI Taxonomy" id="418702"/>
    <lineage>
        <taxon>Bacteria</taxon>
        <taxon>Pseudomonadati</taxon>
        <taxon>Pseudomonadota</taxon>
        <taxon>Betaproteobacteria</taxon>
        <taxon>Rhodocyclales</taxon>
        <taxon>Azonexaceae</taxon>
        <taxon>Azonexus</taxon>
    </lineage>
</organism>
<dbReference type="EMBL" id="MTHD01000001">
    <property type="protein sequence ID" value="OMG56782.1"/>
    <property type="molecule type" value="Genomic_DNA"/>
</dbReference>
<dbReference type="InterPro" id="IPR011324">
    <property type="entry name" value="Cytotoxic_necrot_fac-like_cat"/>
</dbReference>
<dbReference type="Proteomes" id="UP000187526">
    <property type="component" value="Unassembled WGS sequence"/>
</dbReference>
<dbReference type="EC" id="3.5.1.44" evidence="3"/>
<comment type="function">
    <text evidence="3">Probably deamidates glutamine residues to glutamate on methyl-accepting chemotaxis receptors (MCPs), playing an important role in chemotaxis.</text>
</comment>
<dbReference type="STRING" id="418702.BJN45_04035"/>
<name>A0A1R1IDW2_9RHOO</name>
<comment type="catalytic activity">
    <reaction evidence="3">
        <text>L-glutaminyl-[protein] + H2O = L-glutamyl-[protein] + NH4(+)</text>
        <dbReference type="Rhea" id="RHEA:16441"/>
        <dbReference type="Rhea" id="RHEA-COMP:10207"/>
        <dbReference type="Rhea" id="RHEA-COMP:10208"/>
        <dbReference type="ChEBI" id="CHEBI:15377"/>
        <dbReference type="ChEBI" id="CHEBI:28938"/>
        <dbReference type="ChEBI" id="CHEBI:29973"/>
        <dbReference type="ChEBI" id="CHEBI:30011"/>
        <dbReference type="EC" id="3.5.1.44"/>
    </reaction>
</comment>
<dbReference type="GO" id="GO:0050568">
    <property type="term" value="F:protein-glutamine glutaminase activity"/>
    <property type="evidence" value="ECO:0007669"/>
    <property type="project" value="UniProtKB-UniRule"/>
</dbReference>
<dbReference type="AlphaFoldDB" id="A0A1R1IDW2"/>